<dbReference type="Proteomes" id="UP001597100">
    <property type="component" value="Unassembled WGS sequence"/>
</dbReference>
<name>A0ABW3ID39_9FLAO</name>
<keyword evidence="2" id="KW-1185">Reference proteome</keyword>
<sequence length="155" mass="17529">MISEKILLKILFIPLIFAGSLTACDEGIFSEEEECVDWESIVVTASAYNSLELQGQGNARITAWGDTLKPGVQSIAVSRDLIKRGLDYKTPVKIEGFDGVFIVNDKMHSRWKNKIDIYMGIDKKKAMEWGRRKVVISFPVEGKDEFEEIINQTIN</sequence>
<dbReference type="PROSITE" id="PS00430">
    <property type="entry name" value="TONB_DEPENDENT_REC_1"/>
    <property type="match status" value="1"/>
</dbReference>
<dbReference type="InterPro" id="IPR010916">
    <property type="entry name" value="TonB_box_CS"/>
</dbReference>
<comment type="caution">
    <text evidence="1">The sequence shown here is derived from an EMBL/GenBank/DDBJ whole genome shotgun (WGS) entry which is preliminary data.</text>
</comment>
<dbReference type="CDD" id="cd22784">
    <property type="entry name" value="DPBB_MltA_YuiC-like"/>
    <property type="match status" value="1"/>
</dbReference>
<evidence type="ECO:0000313" key="1">
    <source>
        <dbReference type="EMBL" id="MFD0975645.1"/>
    </source>
</evidence>
<gene>
    <name evidence="1" type="ORF">ACFQ1G_02470</name>
</gene>
<organism evidence="1 2">
    <name type="scientific">Salinimicrobium gaetbulicola</name>
    <dbReference type="NCBI Taxonomy" id="999702"/>
    <lineage>
        <taxon>Bacteria</taxon>
        <taxon>Pseudomonadati</taxon>
        <taxon>Bacteroidota</taxon>
        <taxon>Flavobacteriia</taxon>
        <taxon>Flavobacteriales</taxon>
        <taxon>Flavobacteriaceae</taxon>
        <taxon>Salinimicrobium</taxon>
    </lineage>
</organism>
<evidence type="ECO:0000313" key="2">
    <source>
        <dbReference type="Proteomes" id="UP001597100"/>
    </source>
</evidence>
<dbReference type="EMBL" id="JBHTJP010000032">
    <property type="protein sequence ID" value="MFD0975645.1"/>
    <property type="molecule type" value="Genomic_DNA"/>
</dbReference>
<reference evidence="2" key="1">
    <citation type="journal article" date="2019" name="Int. J. Syst. Evol. Microbiol.">
        <title>The Global Catalogue of Microorganisms (GCM) 10K type strain sequencing project: providing services to taxonomists for standard genome sequencing and annotation.</title>
        <authorList>
            <consortium name="The Broad Institute Genomics Platform"/>
            <consortium name="The Broad Institute Genome Sequencing Center for Infectious Disease"/>
            <person name="Wu L."/>
            <person name="Ma J."/>
        </authorList>
    </citation>
    <scope>NUCLEOTIDE SEQUENCE [LARGE SCALE GENOMIC DNA]</scope>
    <source>
        <strain evidence="2">CCUG 60898</strain>
    </source>
</reference>
<dbReference type="RefSeq" id="WP_380736687.1">
    <property type="nucleotide sequence ID" value="NZ_JBHTJP010000032.1"/>
</dbReference>
<accession>A0ABW3ID39</accession>
<dbReference type="PROSITE" id="PS51257">
    <property type="entry name" value="PROKAR_LIPOPROTEIN"/>
    <property type="match status" value="1"/>
</dbReference>
<protein>
    <submittedName>
        <fullName evidence="1">3D domain-containing protein</fullName>
    </submittedName>
</protein>
<proteinExistence type="predicted"/>